<accession>A0A0L7QJG0</accession>
<evidence type="ECO:0008006" key="3">
    <source>
        <dbReference type="Google" id="ProtNLM"/>
    </source>
</evidence>
<evidence type="ECO:0000313" key="1">
    <source>
        <dbReference type="EMBL" id="KOC58705.1"/>
    </source>
</evidence>
<dbReference type="Gene3D" id="3.60.10.10">
    <property type="entry name" value="Endonuclease/exonuclease/phosphatase"/>
    <property type="match status" value="1"/>
</dbReference>
<keyword evidence="2" id="KW-1185">Reference proteome</keyword>
<protein>
    <recommendedName>
        <fullName evidence="3">CCHC-type domain-containing protein</fullName>
    </recommendedName>
</protein>
<dbReference type="STRING" id="597456.A0A0L7QJG0"/>
<reference evidence="2" key="1">
    <citation type="submission" date="2015-07" db="EMBL/GenBank/DDBJ databases">
        <title>The genome of Habropoda laboriosa.</title>
        <authorList>
            <person name="Pan H."/>
            <person name="Kapheim K."/>
        </authorList>
    </citation>
    <scope>NUCLEOTIDE SEQUENCE [LARGE SCALE GENOMIC DNA]</scope>
</reference>
<dbReference type="EMBL" id="LHQN01028047">
    <property type="protein sequence ID" value="KOC58705.1"/>
    <property type="molecule type" value="Genomic_DNA"/>
</dbReference>
<evidence type="ECO:0000313" key="2">
    <source>
        <dbReference type="Proteomes" id="UP000053825"/>
    </source>
</evidence>
<proteinExistence type="predicted"/>
<dbReference type="Proteomes" id="UP000053825">
    <property type="component" value="Unassembled WGS sequence"/>
</dbReference>
<feature type="non-terminal residue" evidence="1">
    <location>
        <position position="1"/>
    </location>
</feature>
<name>A0A0L7QJG0_9HYME</name>
<comment type="caution">
    <text evidence="1">The sequence shown here is derived from an EMBL/GenBank/DDBJ whole genome shotgun (WGS) entry which is preliminary data.</text>
</comment>
<sequence>CKAHDYVVATRCYKCQGYGHTSKYCRSSADTCGHLNALKIAQLNMRRAQTVTLEINRAIDNGNFDILLMQEPYNPKGKFIGFGRDLQIQEIVPNRTGLCNQDGKTTKVQRNQRHTLRRCRCLRQRLVAEHTTLSETETMPEKYI</sequence>
<dbReference type="InterPro" id="IPR036691">
    <property type="entry name" value="Endo/exonu/phosph_ase_sf"/>
</dbReference>
<dbReference type="AlphaFoldDB" id="A0A0L7QJG0"/>
<organism evidence="1 2">
    <name type="scientific">Habropoda laboriosa</name>
    <dbReference type="NCBI Taxonomy" id="597456"/>
    <lineage>
        <taxon>Eukaryota</taxon>
        <taxon>Metazoa</taxon>
        <taxon>Ecdysozoa</taxon>
        <taxon>Arthropoda</taxon>
        <taxon>Hexapoda</taxon>
        <taxon>Insecta</taxon>
        <taxon>Pterygota</taxon>
        <taxon>Neoptera</taxon>
        <taxon>Endopterygota</taxon>
        <taxon>Hymenoptera</taxon>
        <taxon>Apocrita</taxon>
        <taxon>Aculeata</taxon>
        <taxon>Apoidea</taxon>
        <taxon>Anthophila</taxon>
        <taxon>Apidae</taxon>
        <taxon>Habropoda</taxon>
    </lineage>
</organism>
<gene>
    <name evidence="1" type="ORF">WH47_09117</name>
</gene>